<keyword evidence="3" id="KW-1133">Transmembrane helix</keyword>
<dbReference type="EMBL" id="QYAD01000003">
    <property type="protein sequence ID" value="MBL3690173.1"/>
    <property type="molecule type" value="Genomic_DNA"/>
</dbReference>
<protein>
    <submittedName>
        <fullName evidence="5">FHA domain-containing protein</fullName>
    </submittedName>
</protein>
<evidence type="ECO:0000259" key="4">
    <source>
        <dbReference type="PROSITE" id="PS50006"/>
    </source>
</evidence>
<keyword evidence="3" id="KW-0472">Membrane</keyword>
<dbReference type="Pfam" id="PF18936">
    <property type="entry name" value="DUF5684"/>
    <property type="match status" value="1"/>
</dbReference>
<evidence type="ECO:0000256" key="2">
    <source>
        <dbReference type="SAM" id="MobiDB-lite"/>
    </source>
</evidence>
<dbReference type="SUPFAM" id="SSF49879">
    <property type="entry name" value="SMAD/FHA domain"/>
    <property type="match status" value="1"/>
</dbReference>
<organism evidence="5 6">
    <name type="scientific">Leucobacter chromiireducens subsp. chromiireducens</name>
    <dbReference type="NCBI Taxonomy" id="660067"/>
    <lineage>
        <taxon>Bacteria</taxon>
        <taxon>Bacillati</taxon>
        <taxon>Actinomycetota</taxon>
        <taxon>Actinomycetes</taxon>
        <taxon>Micrococcales</taxon>
        <taxon>Microbacteriaceae</taxon>
        <taxon>Leucobacter</taxon>
    </lineage>
</organism>
<dbReference type="Gene3D" id="2.60.200.20">
    <property type="match status" value="1"/>
</dbReference>
<evidence type="ECO:0000313" key="6">
    <source>
        <dbReference type="Proteomes" id="UP001646141"/>
    </source>
</evidence>
<comment type="caution">
    <text evidence="5">The sequence shown here is derived from an EMBL/GenBank/DDBJ whole genome shotgun (WGS) entry which is preliminary data.</text>
</comment>
<feature type="transmembrane region" description="Helical" evidence="3">
    <location>
        <begin position="102"/>
        <end position="122"/>
    </location>
</feature>
<dbReference type="RefSeq" id="WP_202382292.1">
    <property type="nucleotide sequence ID" value="NZ_BAAAMA010000001.1"/>
</dbReference>
<dbReference type="Pfam" id="PF00498">
    <property type="entry name" value="FHA"/>
    <property type="match status" value="1"/>
</dbReference>
<feature type="transmembrane region" description="Helical" evidence="3">
    <location>
        <begin position="12"/>
        <end position="33"/>
    </location>
</feature>
<evidence type="ECO:0000313" key="5">
    <source>
        <dbReference type="EMBL" id="MBL3690173.1"/>
    </source>
</evidence>
<feature type="region of interest" description="Disordered" evidence="2">
    <location>
        <begin position="178"/>
        <end position="217"/>
    </location>
</feature>
<feature type="compositionally biased region" description="Low complexity" evidence="2">
    <location>
        <begin position="197"/>
        <end position="209"/>
    </location>
</feature>
<dbReference type="PROSITE" id="PS50006">
    <property type="entry name" value="FHA_DOMAIN"/>
    <property type="match status" value="1"/>
</dbReference>
<dbReference type="InterPro" id="IPR043739">
    <property type="entry name" value="DUF5684"/>
</dbReference>
<dbReference type="Proteomes" id="UP001646141">
    <property type="component" value="Unassembled WGS sequence"/>
</dbReference>
<reference evidence="5 6" key="1">
    <citation type="submission" date="2018-09" db="EMBL/GenBank/DDBJ databases">
        <title>Comparative genomics of Leucobacter spp.</title>
        <authorList>
            <person name="Reis A.C."/>
            <person name="Kolvenbach B.A."/>
            <person name="Corvini P.F.X."/>
            <person name="Nunes O.C."/>
        </authorList>
    </citation>
    <scope>NUCLEOTIDE SEQUENCE [LARGE SCALE GENOMIC DNA]</scope>
    <source>
        <strain evidence="5 6">L-1</strain>
    </source>
</reference>
<keyword evidence="6" id="KW-1185">Reference proteome</keyword>
<keyword evidence="3" id="KW-0812">Transmembrane</keyword>
<evidence type="ECO:0000256" key="1">
    <source>
        <dbReference type="ARBA" id="ARBA00022553"/>
    </source>
</evidence>
<dbReference type="InterPro" id="IPR008984">
    <property type="entry name" value="SMAD_FHA_dom_sf"/>
</dbReference>
<feature type="transmembrane region" description="Helical" evidence="3">
    <location>
        <begin position="68"/>
        <end position="90"/>
    </location>
</feature>
<feature type="domain" description="FHA" evidence="4">
    <location>
        <begin position="358"/>
        <end position="409"/>
    </location>
</feature>
<evidence type="ECO:0000256" key="3">
    <source>
        <dbReference type="SAM" id="Phobius"/>
    </source>
</evidence>
<proteinExistence type="predicted"/>
<sequence>MSSELSSGGFTVLVAMLSIWGLVALVLYVWYLWALSKLFPYLGLPSRDGWIPVWNQWQLLKRGGLPGWLVLLGFVPGLILVVIVVSIIAIHRLNREFGKDAWYTVLGAFLPPIWAMLLASHIGDGMYAGARVYQGETAFPPLSPSRRAAAVAAGGGAGSPAASEPAAWRGLPPVSEAALAEAHREPSDPQRAGGAEPVAPVAPVTSPSTGASGSERVRAAADPHDMNDWGFSNTTIGNFERLAAEEVEERPATPLGVRAAPEPFAWPEPRAPRAAAPAPPADLSTPAEPVVPAAPAVTAVPPTPVVPAAPEPPVVPVPPVVPELPVEEQPEPAAAPAAQRWGLELPDGEVLELVGTDIVAGRKPSSLEGSETLLLADPTRTVSKSHVRLRLAGGEWTVEDLNSTNGLTLVSSSGQRAQLPAGLTFPATEHMIFGTLEVHLRAL</sequence>
<gene>
    <name evidence="5" type="ORF">D3226_09395</name>
</gene>
<keyword evidence="1" id="KW-0597">Phosphoprotein</keyword>
<name>A0ABS1SQ16_9MICO</name>
<accession>A0ABS1SQ16</accession>
<dbReference type="InterPro" id="IPR000253">
    <property type="entry name" value="FHA_dom"/>
</dbReference>